<dbReference type="AlphaFoldDB" id="A0A915J774"/>
<keyword evidence="2" id="KW-0472">Membrane</keyword>
<proteinExistence type="predicted"/>
<organism evidence="3 4">
    <name type="scientific">Romanomermis culicivorax</name>
    <name type="common">Nematode worm</name>
    <dbReference type="NCBI Taxonomy" id="13658"/>
    <lineage>
        <taxon>Eukaryota</taxon>
        <taxon>Metazoa</taxon>
        <taxon>Ecdysozoa</taxon>
        <taxon>Nematoda</taxon>
        <taxon>Enoplea</taxon>
        <taxon>Dorylaimia</taxon>
        <taxon>Mermithida</taxon>
        <taxon>Mermithoidea</taxon>
        <taxon>Mermithidae</taxon>
        <taxon>Romanomermis</taxon>
    </lineage>
</organism>
<feature type="compositionally biased region" description="Low complexity" evidence="1">
    <location>
        <begin position="340"/>
        <end position="354"/>
    </location>
</feature>
<feature type="transmembrane region" description="Helical" evidence="2">
    <location>
        <begin position="15"/>
        <end position="36"/>
    </location>
</feature>
<keyword evidence="3" id="KW-1185">Reference proteome</keyword>
<feature type="compositionally biased region" description="Basic and acidic residues" evidence="1">
    <location>
        <begin position="103"/>
        <end position="117"/>
    </location>
</feature>
<feature type="compositionally biased region" description="Low complexity" evidence="1">
    <location>
        <begin position="528"/>
        <end position="539"/>
    </location>
</feature>
<protein>
    <submittedName>
        <fullName evidence="4">Uncharacterized protein</fullName>
    </submittedName>
</protein>
<feature type="compositionally biased region" description="Low complexity" evidence="1">
    <location>
        <begin position="56"/>
        <end position="75"/>
    </location>
</feature>
<accession>A0A915J774</accession>
<sequence length="551" mass="60281">MIDAAMRPQRYSKQIVLVSVSIFTSLIAVIIFVVCWQRRRARKQLRRAMEREMARRGSLSSASSSTAGGDGSRSSLHLTTAVPGQQSCSMMNRQTSQKAEPSSPHEKLVKSDSRTSEVGHNSKKNHLPRNEAGEIVVFPQNRYASKKGKSKDSTNVEMITFPDIEEELKSLTVGVCGRRTSHQPAVRPISPKLLSKISHKFKSFHEEEMNNNNNNGDDAETSFSVTERKDYSSVKSKVPYKYPASNKLPKIKILNTSDHNSIWQERRRSSDIRSTGSSSLGGGSGIQNLTPDSEASDLSPALTSPLWKDFTTDSKGTSELNVIRRRINSNAPFNPTILFSIPSESKSPLPSPSSGAMDNENPADTSGQDAFCPRPPPTPLDLGTDENLSAKLSSKTIVKLPPGILKQSNLTTITPNTACSNKPELSTYRSMVTVDIPRGYSTTKRTFFGPSPQPSNKGPTPTFPKPILSMSKSLDVAAAGKFTFANYPKITRQKAVEFSDQIQSQIIEGSPSSDLDDSTPEQMPAVCNSTTTTPSSDNSGPWRQRIKPTIV</sequence>
<dbReference type="Proteomes" id="UP000887565">
    <property type="component" value="Unplaced"/>
</dbReference>
<evidence type="ECO:0000313" key="3">
    <source>
        <dbReference type="Proteomes" id="UP000887565"/>
    </source>
</evidence>
<keyword evidence="2" id="KW-0812">Transmembrane</keyword>
<dbReference type="WBParaSite" id="nRc.2.0.1.t22307-RA">
    <property type="protein sequence ID" value="nRc.2.0.1.t22307-RA"/>
    <property type="gene ID" value="nRc.2.0.1.g22307"/>
</dbReference>
<reference evidence="4" key="1">
    <citation type="submission" date="2022-11" db="UniProtKB">
        <authorList>
            <consortium name="WormBaseParasite"/>
        </authorList>
    </citation>
    <scope>IDENTIFICATION</scope>
</reference>
<feature type="region of interest" description="Disordered" evidence="1">
    <location>
        <begin position="52"/>
        <end position="136"/>
    </location>
</feature>
<feature type="region of interest" description="Disordered" evidence="1">
    <location>
        <begin position="338"/>
        <end position="378"/>
    </location>
</feature>
<keyword evidence="2" id="KW-1133">Transmembrane helix</keyword>
<evidence type="ECO:0000256" key="2">
    <source>
        <dbReference type="SAM" id="Phobius"/>
    </source>
</evidence>
<evidence type="ECO:0000313" key="4">
    <source>
        <dbReference type="WBParaSite" id="nRc.2.0.1.t22307-RA"/>
    </source>
</evidence>
<evidence type="ECO:0000256" key="1">
    <source>
        <dbReference type="SAM" id="MobiDB-lite"/>
    </source>
</evidence>
<feature type="region of interest" description="Disordered" evidence="1">
    <location>
        <begin position="262"/>
        <end position="310"/>
    </location>
</feature>
<name>A0A915J774_ROMCU</name>
<feature type="region of interest" description="Disordered" evidence="1">
    <location>
        <begin position="508"/>
        <end position="551"/>
    </location>
</feature>
<feature type="region of interest" description="Disordered" evidence="1">
    <location>
        <begin position="207"/>
        <end position="228"/>
    </location>
</feature>
<feature type="compositionally biased region" description="Polar residues" evidence="1">
    <location>
        <begin position="76"/>
        <end position="100"/>
    </location>
</feature>